<dbReference type="AlphaFoldDB" id="A0A9W6NVM9"/>
<dbReference type="SUPFAM" id="SSF52096">
    <property type="entry name" value="ClpP/crotonase"/>
    <property type="match status" value="1"/>
</dbReference>
<dbReference type="InterPro" id="IPR029045">
    <property type="entry name" value="ClpP/crotonase-like_dom_sf"/>
</dbReference>
<evidence type="ECO:0000313" key="3">
    <source>
        <dbReference type="Proteomes" id="UP001143463"/>
    </source>
</evidence>
<accession>A0A9W6NVM9</accession>
<dbReference type="Proteomes" id="UP001143463">
    <property type="component" value="Unassembled WGS sequence"/>
</dbReference>
<gene>
    <name evidence="2" type="primary">paaG_4</name>
    <name evidence="2" type="ORF">GCM10017577_17120</name>
</gene>
<sequence length="244" mass="25439">MNHDVVVERKEAVAWVRVDGAHGNALTPQLVRSVARAFDEAEADPGVAAIALTSSARNFCTGAELSLLKRVADDPLADDNFDDLGSIYDLFCRIQDSPLPTVAGVGGKVLGAGINLALCCDVRIVADDVLIRGFGASGVHPGGGHLRMLERALGAQRAAQLGLFGAVYDAAEAVSSGFALRAVPRAELESATLEVAQGAGGDPALSRRVTASLRASRGDVVTPRAAVTIERAAQIWSLGRRTYP</sequence>
<dbReference type="CDD" id="cd06558">
    <property type="entry name" value="crotonase-like"/>
    <property type="match status" value="1"/>
</dbReference>
<dbReference type="Gene3D" id="3.90.226.10">
    <property type="entry name" value="2-enoyl-CoA Hydratase, Chain A, domain 1"/>
    <property type="match status" value="1"/>
</dbReference>
<evidence type="ECO:0000256" key="1">
    <source>
        <dbReference type="ARBA" id="ARBA00005254"/>
    </source>
</evidence>
<evidence type="ECO:0000313" key="2">
    <source>
        <dbReference type="EMBL" id="GLL10572.1"/>
    </source>
</evidence>
<dbReference type="GO" id="GO:0003824">
    <property type="term" value="F:catalytic activity"/>
    <property type="evidence" value="ECO:0007669"/>
    <property type="project" value="UniProtKB-ARBA"/>
</dbReference>
<dbReference type="Pfam" id="PF00378">
    <property type="entry name" value="ECH_1"/>
    <property type="match status" value="1"/>
</dbReference>
<dbReference type="PANTHER" id="PTHR43802:SF1">
    <property type="entry name" value="IP11341P-RELATED"/>
    <property type="match status" value="1"/>
</dbReference>
<comment type="similarity">
    <text evidence="1">Belongs to the enoyl-CoA hydratase/isomerase family.</text>
</comment>
<proteinExistence type="inferred from homology"/>
<dbReference type="InterPro" id="IPR001753">
    <property type="entry name" value="Enoyl-CoA_hydra/iso"/>
</dbReference>
<name>A0A9W6NVM9_9PSEU</name>
<keyword evidence="3" id="KW-1185">Reference proteome</keyword>
<dbReference type="RefSeq" id="WP_037041004.1">
    <property type="nucleotide sequence ID" value="NZ_BAAAUZ010000002.1"/>
</dbReference>
<reference evidence="2" key="2">
    <citation type="submission" date="2023-01" db="EMBL/GenBank/DDBJ databases">
        <authorList>
            <person name="Sun Q."/>
            <person name="Evtushenko L."/>
        </authorList>
    </citation>
    <scope>NUCLEOTIDE SEQUENCE</scope>
    <source>
        <strain evidence="2">VKM Ac-1069</strain>
    </source>
</reference>
<dbReference type="PANTHER" id="PTHR43802">
    <property type="entry name" value="ENOYL-COA HYDRATASE"/>
    <property type="match status" value="1"/>
</dbReference>
<reference evidence="2" key="1">
    <citation type="journal article" date="2014" name="Int. J. Syst. Evol. Microbiol.">
        <title>Complete genome sequence of Corynebacterium casei LMG S-19264T (=DSM 44701T), isolated from a smear-ripened cheese.</title>
        <authorList>
            <consortium name="US DOE Joint Genome Institute (JGI-PGF)"/>
            <person name="Walter F."/>
            <person name="Albersmeier A."/>
            <person name="Kalinowski J."/>
            <person name="Ruckert C."/>
        </authorList>
    </citation>
    <scope>NUCLEOTIDE SEQUENCE</scope>
    <source>
        <strain evidence="2">VKM Ac-1069</strain>
    </source>
</reference>
<organism evidence="2 3">
    <name type="scientific">Pseudonocardia halophobica</name>
    <dbReference type="NCBI Taxonomy" id="29401"/>
    <lineage>
        <taxon>Bacteria</taxon>
        <taxon>Bacillati</taxon>
        <taxon>Actinomycetota</taxon>
        <taxon>Actinomycetes</taxon>
        <taxon>Pseudonocardiales</taxon>
        <taxon>Pseudonocardiaceae</taxon>
        <taxon>Pseudonocardia</taxon>
    </lineage>
</organism>
<comment type="caution">
    <text evidence="2">The sequence shown here is derived from an EMBL/GenBank/DDBJ whole genome shotgun (WGS) entry which is preliminary data.</text>
</comment>
<dbReference type="EMBL" id="BSFQ01000005">
    <property type="protein sequence ID" value="GLL10572.1"/>
    <property type="molecule type" value="Genomic_DNA"/>
</dbReference>
<protein>
    <submittedName>
        <fullName evidence="2">Enoyl-CoA hydratase</fullName>
    </submittedName>
</protein>